<comment type="caution">
    <text evidence="1">The sequence shown here is derived from an EMBL/GenBank/DDBJ whole genome shotgun (WGS) entry which is preliminary data.</text>
</comment>
<dbReference type="EMBL" id="JAPEUL010000004">
    <property type="protein sequence ID" value="MCW4628035.1"/>
    <property type="molecule type" value="Genomic_DNA"/>
</dbReference>
<organism evidence="1 2">
    <name type="scientific">Marinomonas rhodophyticola</name>
    <dbReference type="NCBI Taxonomy" id="2992803"/>
    <lineage>
        <taxon>Bacteria</taxon>
        <taxon>Pseudomonadati</taxon>
        <taxon>Pseudomonadota</taxon>
        <taxon>Gammaproteobacteria</taxon>
        <taxon>Oceanospirillales</taxon>
        <taxon>Oceanospirillaceae</taxon>
        <taxon>Marinomonas</taxon>
    </lineage>
</organism>
<dbReference type="Proteomes" id="UP001431181">
    <property type="component" value="Unassembled WGS sequence"/>
</dbReference>
<accession>A0ABT3KBX2</accession>
<protein>
    <submittedName>
        <fullName evidence="1">Uncharacterized protein</fullName>
    </submittedName>
</protein>
<reference evidence="1" key="1">
    <citation type="submission" date="2022-11" db="EMBL/GenBank/DDBJ databases">
        <title>Marinomonas sp. nov., isolated from marine algae.</title>
        <authorList>
            <person name="Choi D.G."/>
            <person name="Kim J.M."/>
            <person name="Lee J.K."/>
            <person name="Baek J.H."/>
            <person name="Jeon C.O."/>
        </authorList>
    </citation>
    <scope>NUCLEOTIDE SEQUENCE</scope>
    <source>
        <strain evidence="1">KJ51-3</strain>
    </source>
</reference>
<evidence type="ECO:0000313" key="2">
    <source>
        <dbReference type="Proteomes" id="UP001431181"/>
    </source>
</evidence>
<proteinExistence type="predicted"/>
<name>A0ABT3KBX2_9GAMM</name>
<keyword evidence="2" id="KW-1185">Reference proteome</keyword>
<gene>
    <name evidence="1" type="ORF">ONZ52_02945</name>
</gene>
<evidence type="ECO:0000313" key="1">
    <source>
        <dbReference type="EMBL" id="MCW4628035.1"/>
    </source>
</evidence>
<sequence>MAVGQEGKPMIDVVGMRLDDVVDMIRGERDTTVILEVTPSKGDTQTSKRISIVRKK</sequence>